<evidence type="ECO:0000256" key="3">
    <source>
        <dbReference type="ARBA" id="ARBA00022741"/>
    </source>
</evidence>
<evidence type="ECO:0000256" key="5">
    <source>
        <dbReference type="ARBA" id="ARBA00023288"/>
    </source>
</evidence>
<reference evidence="6 7" key="1">
    <citation type="submission" date="2020-08" db="EMBL/GenBank/DDBJ databases">
        <title>Plant Genome Project.</title>
        <authorList>
            <person name="Zhang R.-G."/>
        </authorList>
    </citation>
    <scope>NUCLEOTIDE SEQUENCE [LARGE SCALE GENOMIC DNA]</scope>
    <source>
        <tissue evidence="6">Rhizome</tissue>
    </source>
</reference>
<dbReference type="InterPro" id="IPR005225">
    <property type="entry name" value="Small_GTP-bd"/>
</dbReference>
<evidence type="ECO:0000256" key="4">
    <source>
        <dbReference type="ARBA" id="ARBA00023134"/>
    </source>
</evidence>
<evidence type="ECO:0000256" key="1">
    <source>
        <dbReference type="ARBA" id="ARBA00004170"/>
    </source>
</evidence>
<keyword evidence="7" id="KW-1185">Reference proteome</keyword>
<dbReference type="PANTHER" id="PTHR24072">
    <property type="entry name" value="RHO FAMILY GTPASE"/>
    <property type="match status" value="1"/>
</dbReference>
<keyword evidence="3" id="KW-0547">Nucleotide-binding</keyword>
<dbReference type="FunFam" id="3.40.50.300:FF:001179">
    <property type="entry name" value="Rho family GTPase"/>
    <property type="match status" value="1"/>
</dbReference>
<dbReference type="AlphaFoldDB" id="A0A8J5KKJ8"/>
<keyword evidence="4" id="KW-0342">GTP-binding</keyword>
<evidence type="ECO:0000313" key="7">
    <source>
        <dbReference type="Proteomes" id="UP000734854"/>
    </source>
</evidence>
<dbReference type="InterPro" id="IPR003578">
    <property type="entry name" value="Small_GTPase_Rho"/>
</dbReference>
<dbReference type="CDD" id="cd04133">
    <property type="entry name" value="Rop_like"/>
    <property type="match status" value="1"/>
</dbReference>
<dbReference type="OrthoDB" id="8830751at2759"/>
<dbReference type="PROSITE" id="PS51419">
    <property type="entry name" value="RAB"/>
    <property type="match status" value="1"/>
</dbReference>
<dbReference type="PROSITE" id="PS51420">
    <property type="entry name" value="RHO"/>
    <property type="match status" value="1"/>
</dbReference>
<comment type="caution">
    <text evidence="6">The sequence shown here is derived from an EMBL/GenBank/DDBJ whole genome shotgun (WGS) entry which is preliminary data.</text>
</comment>
<dbReference type="GO" id="GO:0016020">
    <property type="term" value="C:membrane"/>
    <property type="evidence" value="ECO:0007669"/>
    <property type="project" value="UniProtKB-SubCell"/>
</dbReference>
<dbReference type="SMART" id="SM00174">
    <property type="entry name" value="RHO"/>
    <property type="match status" value="1"/>
</dbReference>
<dbReference type="GO" id="GO:0005525">
    <property type="term" value="F:GTP binding"/>
    <property type="evidence" value="ECO:0007669"/>
    <property type="project" value="UniProtKB-KW"/>
</dbReference>
<dbReference type="SMART" id="SM00173">
    <property type="entry name" value="RAS"/>
    <property type="match status" value="1"/>
</dbReference>
<dbReference type="Proteomes" id="UP000734854">
    <property type="component" value="Unassembled WGS sequence"/>
</dbReference>
<organism evidence="6 7">
    <name type="scientific">Zingiber officinale</name>
    <name type="common">Ginger</name>
    <name type="synonym">Amomum zingiber</name>
    <dbReference type="NCBI Taxonomy" id="94328"/>
    <lineage>
        <taxon>Eukaryota</taxon>
        <taxon>Viridiplantae</taxon>
        <taxon>Streptophyta</taxon>
        <taxon>Embryophyta</taxon>
        <taxon>Tracheophyta</taxon>
        <taxon>Spermatophyta</taxon>
        <taxon>Magnoliopsida</taxon>
        <taxon>Liliopsida</taxon>
        <taxon>Zingiberales</taxon>
        <taxon>Zingiberaceae</taxon>
        <taxon>Zingiber</taxon>
    </lineage>
</organism>
<sequence>MSASRFIKCVTVGDGAVGKTCMLISYTSNTFPTDYVPTVFDNFSANVIVDGNTVNLGLWDTAGQEDYNRLRPLSYRGADVFLLAFSLISKASYENVAKKWIPELKHYAPGVPVILVGSKLDLRDDKQFFIDHPGSQPITTAQGEELKRTIEAPAYIECSSKTQQVCRIHNATNFQIVTSLLISFHFIENMICRILRVFSIWQSRWFFNLQNKRRIKGRGCVPFYEYEMDHGHLSS</sequence>
<evidence type="ECO:0000256" key="2">
    <source>
        <dbReference type="ARBA" id="ARBA00010142"/>
    </source>
</evidence>
<comment type="subcellular location">
    <subcellularLocation>
        <location evidence="1">Membrane</location>
        <topology evidence="1">Peripheral membrane protein</topology>
    </subcellularLocation>
</comment>
<comment type="similarity">
    <text evidence="2">Belongs to the small GTPase superfamily. Rho family.</text>
</comment>
<keyword evidence="5" id="KW-0449">Lipoprotein</keyword>
<gene>
    <name evidence="6" type="ORF">ZIOFF_059732</name>
</gene>
<evidence type="ECO:0000313" key="6">
    <source>
        <dbReference type="EMBL" id="KAG6483092.1"/>
    </source>
</evidence>
<dbReference type="Pfam" id="PF00071">
    <property type="entry name" value="Ras"/>
    <property type="match status" value="1"/>
</dbReference>
<dbReference type="GO" id="GO:0003924">
    <property type="term" value="F:GTPase activity"/>
    <property type="evidence" value="ECO:0007669"/>
    <property type="project" value="InterPro"/>
</dbReference>
<accession>A0A8J5KKJ8</accession>
<dbReference type="PROSITE" id="PS51421">
    <property type="entry name" value="RAS"/>
    <property type="match status" value="1"/>
</dbReference>
<dbReference type="InterPro" id="IPR001806">
    <property type="entry name" value="Small_GTPase"/>
</dbReference>
<proteinExistence type="inferred from homology"/>
<dbReference type="GO" id="GO:0007264">
    <property type="term" value="P:small GTPase-mediated signal transduction"/>
    <property type="evidence" value="ECO:0007669"/>
    <property type="project" value="InterPro"/>
</dbReference>
<dbReference type="SMART" id="SM00175">
    <property type="entry name" value="RAB"/>
    <property type="match status" value="1"/>
</dbReference>
<dbReference type="EMBL" id="JACMSC010000016">
    <property type="protein sequence ID" value="KAG6483092.1"/>
    <property type="molecule type" value="Genomic_DNA"/>
</dbReference>
<name>A0A8J5KKJ8_ZINOF</name>
<dbReference type="NCBIfam" id="TIGR00231">
    <property type="entry name" value="small_GTP"/>
    <property type="match status" value="1"/>
</dbReference>
<protein>
    <submittedName>
        <fullName evidence="6">Uncharacterized protein</fullName>
    </submittedName>
</protein>